<keyword evidence="4" id="KW-0378">Hydrolase</keyword>
<evidence type="ECO:0000256" key="5">
    <source>
        <dbReference type="ARBA" id="ARBA00022989"/>
    </source>
</evidence>
<dbReference type="Gene3D" id="1.20.1540.10">
    <property type="entry name" value="Rhomboid-like"/>
    <property type="match status" value="1"/>
</dbReference>
<dbReference type="InterPro" id="IPR022764">
    <property type="entry name" value="Peptidase_S54_rhomboid_dom"/>
</dbReference>
<comment type="similarity">
    <text evidence="2">Belongs to the peptidase S54 family.</text>
</comment>
<evidence type="ECO:0000259" key="7">
    <source>
        <dbReference type="Pfam" id="PF01694"/>
    </source>
</evidence>
<proteinExistence type="inferred from homology"/>
<keyword evidence="5" id="KW-1133">Transmembrane helix</keyword>
<evidence type="ECO:0000256" key="1">
    <source>
        <dbReference type="ARBA" id="ARBA00004141"/>
    </source>
</evidence>
<evidence type="ECO:0000313" key="9">
    <source>
        <dbReference type="Proteomes" id="UP000214606"/>
    </source>
</evidence>
<evidence type="ECO:0000256" key="6">
    <source>
        <dbReference type="ARBA" id="ARBA00023136"/>
    </source>
</evidence>
<protein>
    <recommendedName>
        <fullName evidence="7">Peptidase S54 rhomboid domain-containing protein</fullName>
    </recommendedName>
</protein>
<dbReference type="SUPFAM" id="SSF144091">
    <property type="entry name" value="Rhomboid-like"/>
    <property type="match status" value="1"/>
</dbReference>
<dbReference type="InterPro" id="IPR050925">
    <property type="entry name" value="Rhomboid_protease_S54"/>
</dbReference>
<evidence type="ECO:0000256" key="2">
    <source>
        <dbReference type="ARBA" id="ARBA00009045"/>
    </source>
</evidence>
<dbReference type="Proteomes" id="UP000214606">
    <property type="component" value="Chromosome"/>
</dbReference>
<dbReference type="Pfam" id="PF01694">
    <property type="entry name" value="Rhomboid"/>
    <property type="match status" value="1"/>
</dbReference>
<sequence>MFRRTESLHTFIRLYPAVTIISCIHVVLWIMMKLSFPIFTLLFSFLTGYNAGVHSGEWWRLITPIFLHTSFSHLLFNTITLIIFAPPLERMVKSIYFLVIYSASGIIANIATYLIMPMDYSHAGASGAIFGILGTYMFICFFRKEYMDQKNSQMILTVTAIALVLSFIDAHINVVAHVTGLLAGFLLGKVFVRKKPSFIHYTYYHQPVRQEGMKLFFKKWSIWIFVFVFILAAILYVL</sequence>
<reference evidence="8 9" key="1">
    <citation type="submission" date="2016-10" db="EMBL/GenBank/DDBJ databases">
        <title>The whole genome sequencing and assembly of Aeribacillus pallidus KCTC3564 strain.</title>
        <authorList>
            <person name="Lee Y.-J."/>
            <person name="Park M.-K."/>
            <person name="Yi H."/>
            <person name="Bahn Y.-S."/>
            <person name="Kim J.F."/>
            <person name="Lee D.-W."/>
        </authorList>
    </citation>
    <scope>NUCLEOTIDE SEQUENCE [LARGE SCALE GENOMIC DNA]</scope>
    <source>
        <strain evidence="8 9">KCTC3564</strain>
    </source>
</reference>
<dbReference type="AlphaFoldDB" id="A0A223E404"/>
<dbReference type="InterPro" id="IPR035952">
    <property type="entry name" value="Rhomboid-like_sf"/>
</dbReference>
<comment type="subcellular location">
    <subcellularLocation>
        <location evidence="1">Membrane</location>
        <topology evidence="1">Multi-pass membrane protein</topology>
    </subcellularLocation>
</comment>
<gene>
    <name evidence="8" type="ORF">AP3564_06780</name>
</gene>
<dbReference type="OrthoDB" id="9813074at2"/>
<keyword evidence="3" id="KW-0812">Transmembrane</keyword>
<dbReference type="GO" id="GO:0004252">
    <property type="term" value="F:serine-type endopeptidase activity"/>
    <property type="evidence" value="ECO:0007669"/>
    <property type="project" value="InterPro"/>
</dbReference>
<evidence type="ECO:0000256" key="4">
    <source>
        <dbReference type="ARBA" id="ARBA00022801"/>
    </source>
</evidence>
<dbReference type="EMBL" id="CP017703">
    <property type="protein sequence ID" value="ASS89988.1"/>
    <property type="molecule type" value="Genomic_DNA"/>
</dbReference>
<name>A0A223E404_9BACI</name>
<evidence type="ECO:0000313" key="8">
    <source>
        <dbReference type="EMBL" id="ASS89988.1"/>
    </source>
</evidence>
<dbReference type="PANTHER" id="PTHR43731">
    <property type="entry name" value="RHOMBOID PROTEASE"/>
    <property type="match status" value="1"/>
</dbReference>
<keyword evidence="6" id="KW-0472">Membrane</keyword>
<organism evidence="8 9">
    <name type="scientific">Aeribacillus pallidus</name>
    <dbReference type="NCBI Taxonomy" id="33936"/>
    <lineage>
        <taxon>Bacteria</taxon>
        <taxon>Bacillati</taxon>
        <taxon>Bacillota</taxon>
        <taxon>Bacilli</taxon>
        <taxon>Bacillales</taxon>
        <taxon>Bacillaceae</taxon>
        <taxon>Aeribacillus</taxon>
    </lineage>
</organism>
<dbReference type="PANTHER" id="PTHR43731:SF14">
    <property type="entry name" value="PRESENILIN-ASSOCIATED RHOMBOID-LIKE PROTEIN, MITOCHONDRIAL"/>
    <property type="match status" value="1"/>
</dbReference>
<feature type="domain" description="Peptidase S54 rhomboid" evidence="7">
    <location>
        <begin position="56"/>
        <end position="193"/>
    </location>
</feature>
<dbReference type="KEGG" id="apak:AP3564_06780"/>
<dbReference type="GO" id="GO:0016020">
    <property type="term" value="C:membrane"/>
    <property type="evidence" value="ECO:0007669"/>
    <property type="project" value="UniProtKB-SubCell"/>
</dbReference>
<evidence type="ECO:0000256" key="3">
    <source>
        <dbReference type="ARBA" id="ARBA00022692"/>
    </source>
</evidence>
<accession>A0A223E404</accession>